<comment type="caution">
    <text evidence="2">The sequence shown here is derived from an EMBL/GenBank/DDBJ whole genome shotgun (WGS) entry which is preliminary data.</text>
</comment>
<dbReference type="EMBL" id="ML986592">
    <property type="protein sequence ID" value="KAF2267356.1"/>
    <property type="molecule type" value="Genomic_DNA"/>
</dbReference>
<feature type="compositionally biased region" description="Polar residues" evidence="1">
    <location>
        <begin position="201"/>
        <end position="215"/>
    </location>
</feature>
<accession>A0A9P4N8Z4</accession>
<dbReference type="OrthoDB" id="5229536at2759"/>
<keyword evidence="3" id="KW-1185">Reference proteome</keyword>
<protein>
    <submittedName>
        <fullName evidence="2">Uncharacterized protein</fullName>
    </submittedName>
</protein>
<reference evidence="3" key="1">
    <citation type="journal article" date="2020" name="Stud. Mycol.">
        <title>101 Dothideomycetes genomes: A test case for predicting lifestyles and emergence of pathogens.</title>
        <authorList>
            <person name="Haridas S."/>
            <person name="Albert R."/>
            <person name="Binder M."/>
            <person name="Bloem J."/>
            <person name="LaButti K."/>
            <person name="Salamov A."/>
            <person name="Andreopoulos B."/>
            <person name="Baker S."/>
            <person name="Barry K."/>
            <person name="Bills G."/>
            <person name="Bluhm B."/>
            <person name="Cannon C."/>
            <person name="Castanera R."/>
            <person name="Culley D."/>
            <person name="Daum C."/>
            <person name="Ezra D."/>
            <person name="Gonzalez J."/>
            <person name="Henrissat B."/>
            <person name="Kuo A."/>
            <person name="Liang C."/>
            <person name="Lipzen A."/>
            <person name="Lutzoni F."/>
            <person name="Magnuson J."/>
            <person name="Mondo S."/>
            <person name="Nolan M."/>
            <person name="Ohm R."/>
            <person name="Pangilinan J."/>
            <person name="Park H.-J."/>
            <person name="Ramirez L."/>
            <person name="Alfaro M."/>
            <person name="Sun H."/>
            <person name="Tritt A."/>
            <person name="Yoshinaga Y."/>
            <person name="Zwiers L.-H."/>
            <person name="Turgeon B."/>
            <person name="Goodwin S."/>
            <person name="Spatafora J."/>
            <person name="Crous P."/>
            <person name="Grigoriev I."/>
        </authorList>
    </citation>
    <scope>NUCLEOTIDE SEQUENCE [LARGE SCALE GENOMIC DNA]</scope>
    <source>
        <strain evidence="3">CBS 304.66</strain>
    </source>
</reference>
<feature type="region of interest" description="Disordered" evidence="1">
    <location>
        <begin position="183"/>
        <end position="215"/>
    </location>
</feature>
<dbReference type="Proteomes" id="UP000800093">
    <property type="component" value="Unassembled WGS sequence"/>
</dbReference>
<evidence type="ECO:0000313" key="2">
    <source>
        <dbReference type="EMBL" id="KAF2267356.1"/>
    </source>
</evidence>
<proteinExistence type="predicted"/>
<dbReference type="AlphaFoldDB" id="A0A9P4N8Z4"/>
<organism evidence="2 3">
    <name type="scientific">Lojkania enalia</name>
    <dbReference type="NCBI Taxonomy" id="147567"/>
    <lineage>
        <taxon>Eukaryota</taxon>
        <taxon>Fungi</taxon>
        <taxon>Dikarya</taxon>
        <taxon>Ascomycota</taxon>
        <taxon>Pezizomycotina</taxon>
        <taxon>Dothideomycetes</taxon>
        <taxon>Pleosporomycetidae</taxon>
        <taxon>Pleosporales</taxon>
        <taxon>Pleosporales incertae sedis</taxon>
        <taxon>Lojkania</taxon>
    </lineage>
</organism>
<gene>
    <name evidence="2" type="ORF">CC78DRAFT_566296</name>
</gene>
<evidence type="ECO:0000256" key="1">
    <source>
        <dbReference type="SAM" id="MobiDB-lite"/>
    </source>
</evidence>
<evidence type="ECO:0000313" key="3">
    <source>
        <dbReference type="Proteomes" id="UP000800093"/>
    </source>
</evidence>
<name>A0A9P4N8Z4_9PLEO</name>
<sequence length="284" mass="30852">MSSITTAIPTGALTEWCLHTTFDWGDGIEECANSTRGTSKEDFQTFCCDGDVIDKTQNIWFNRTHDVTLENLACCRYLEPQMGGLRPIPDTNYMTCTEGIETPLASLAATNTDNAVEYTVVYKSAKEVGTSLTDMIWTTEPYCFWAYTKNASMVEITLPAAQITPPPPPTTDMFGQPISTATTTATEDTSSDDVSPEKTATIRQSGTSQLLSITANPPDTVGAAALSPTSSITTSAAVDEALLLSPMGESQGLELADAFRKRRKDRLGRYVERLEGQQLSWMPA</sequence>